<accession>A0A4Y7SWC0</accession>
<dbReference type="AlphaFoldDB" id="A0A4Y7SWC0"/>
<organism evidence="1 2">
    <name type="scientific">Coprinellus micaceus</name>
    <name type="common">Glistening ink-cap mushroom</name>
    <name type="synonym">Coprinus micaceus</name>
    <dbReference type="NCBI Taxonomy" id="71717"/>
    <lineage>
        <taxon>Eukaryota</taxon>
        <taxon>Fungi</taxon>
        <taxon>Dikarya</taxon>
        <taxon>Basidiomycota</taxon>
        <taxon>Agaricomycotina</taxon>
        <taxon>Agaricomycetes</taxon>
        <taxon>Agaricomycetidae</taxon>
        <taxon>Agaricales</taxon>
        <taxon>Agaricineae</taxon>
        <taxon>Psathyrellaceae</taxon>
        <taxon>Coprinellus</taxon>
    </lineage>
</organism>
<comment type="caution">
    <text evidence="1">The sequence shown here is derived from an EMBL/GenBank/DDBJ whole genome shotgun (WGS) entry which is preliminary data.</text>
</comment>
<keyword evidence="2" id="KW-1185">Reference proteome</keyword>
<reference evidence="1 2" key="1">
    <citation type="journal article" date="2019" name="Nat. Ecol. Evol.">
        <title>Megaphylogeny resolves global patterns of mushroom evolution.</title>
        <authorList>
            <person name="Varga T."/>
            <person name="Krizsan K."/>
            <person name="Foldi C."/>
            <person name="Dima B."/>
            <person name="Sanchez-Garcia M."/>
            <person name="Sanchez-Ramirez S."/>
            <person name="Szollosi G.J."/>
            <person name="Szarkandi J.G."/>
            <person name="Papp V."/>
            <person name="Albert L."/>
            <person name="Andreopoulos W."/>
            <person name="Angelini C."/>
            <person name="Antonin V."/>
            <person name="Barry K.W."/>
            <person name="Bougher N.L."/>
            <person name="Buchanan P."/>
            <person name="Buyck B."/>
            <person name="Bense V."/>
            <person name="Catcheside P."/>
            <person name="Chovatia M."/>
            <person name="Cooper J."/>
            <person name="Damon W."/>
            <person name="Desjardin D."/>
            <person name="Finy P."/>
            <person name="Geml J."/>
            <person name="Haridas S."/>
            <person name="Hughes K."/>
            <person name="Justo A."/>
            <person name="Karasinski D."/>
            <person name="Kautmanova I."/>
            <person name="Kiss B."/>
            <person name="Kocsube S."/>
            <person name="Kotiranta H."/>
            <person name="LaButti K.M."/>
            <person name="Lechner B.E."/>
            <person name="Liimatainen K."/>
            <person name="Lipzen A."/>
            <person name="Lukacs Z."/>
            <person name="Mihaltcheva S."/>
            <person name="Morgado L.N."/>
            <person name="Niskanen T."/>
            <person name="Noordeloos M.E."/>
            <person name="Ohm R.A."/>
            <person name="Ortiz-Santana B."/>
            <person name="Ovrebo C."/>
            <person name="Racz N."/>
            <person name="Riley R."/>
            <person name="Savchenko A."/>
            <person name="Shiryaev A."/>
            <person name="Soop K."/>
            <person name="Spirin V."/>
            <person name="Szebenyi C."/>
            <person name="Tomsovsky M."/>
            <person name="Tulloss R.E."/>
            <person name="Uehling J."/>
            <person name="Grigoriev I.V."/>
            <person name="Vagvolgyi C."/>
            <person name="Papp T."/>
            <person name="Martin F.M."/>
            <person name="Miettinen O."/>
            <person name="Hibbett D.S."/>
            <person name="Nagy L.G."/>
        </authorList>
    </citation>
    <scope>NUCLEOTIDE SEQUENCE [LARGE SCALE GENOMIC DNA]</scope>
    <source>
        <strain evidence="1 2">FP101781</strain>
    </source>
</reference>
<proteinExistence type="predicted"/>
<evidence type="ECO:0000313" key="1">
    <source>
        <dbReference type="EMBL" id="TEB26160.1"/>
    </source>
</evidence>
<protein>
    <submittedName>
        <fullName evidence="1">Uncharacterized protein</fullName>
    </submittedName>
</protein>
<evidence type="ECO:0000313" key="2">
    <source>
        <dbReference type="Proteomes" id="UP000298030"/>
    </source>
</evidence>
<dbReference type="EMBL" id="QPFP01000050">
    <property type="protein sequence ID" value="TEB26160.1"/>
    <property type="molecule type" value="Genomic_DNA"/>
</dbReference>
<name>A0A4Y7SWC0_COPMI</name>
<gene>
    <name evidence="1" type="ORF">FA13DRAFT_1094891</name>
</gene>
<dbReference type="Proteomes" id="UP000298030">
    <property type="component" value="Unassembled WGS sequence"/>
</dbReference>
<sequence>MGRRINPKAEEKEDGLYFDAKYEGAADGFSLRNHLEADLERCATKSERQRKGKRDNISGTVWKGHARLHLTGRVDYLLTHPPNADSDCSSKALPASSLDRVVPLMRPCTNILLIQAKRMDPKENIVSRNLPQVLAQAHLR</sequence>